<dbReference type="PANTHER" id="PTHR19136:SF81">
    <property type="entry name" value="MOLYBDENUM COFACTOR GUANYLYLTRANSFERASE"/>
    <property type="match status" value="1"/>
</dbReference>
<dbReference type="InterPro" id="IPR013482">
    <property type="entry name" value="Molybde_CF_guanTrfase"/>
</dbReference>
<comment type="subcellular location">
    <subcellularLocation>
        <location evidence="8">Cytoplasm</location>
    </subcellularLocation>
</comment>
<dbReference type="GeneID" id="92944782"/>
<dbReference type="Gene3D" id="3.90.550.10">
    <property type="entry name" value="Spore Coat Polysaccharide Biosynthesis Protein SpsA, Chain A"/>
    <property type="match status" value="1"/>
</dbReference>
<feature type="binding site" evidence="8">
    <location>
        <position position="94"/>
    </location>
    <ligand>
        <name>GTP</name>
        <dbReference type="ChEBI" id="CHEBI:37565"/>
    </ligand>
</feature>
<evidence type="ECO:0000256" key="8">
    <source>
        <dbReference type="HAMAP-Rule" id="MF_00316"/>
    </source>
</evidence>
<feature type="binding site" evidence="8">
    <location>
        <position position="94"/>
    </location>
    <ligand>
        <name>Mg(2+)</name>
        <dbReference type="ChEBI" id="CHEBI:18420"/>
    </ligand>
</feature>
<comment type="cofactor">
    <cofactor evidence="8">
        <name>Mg(2+)</name>
        <dbReference type="ChEBI" id="CHEBI:18420"/>
    </cofactor>
</comment>
<dbReference type="PANTHER" id="PTHR19136">
    <property type="entry name" value="MOLYBDENUM COFACTOR GUANYLYLTRANSFERASE"/>
    <property type="match status" value="1"/>
</dbReference>
<evidence type="ECO:0000313" key="11">
    <source>
        <dbReference type="Proteomes" id="UP000515243"/>
    </source>
</evidence>
<dbReference type="InterPro" id="IPR029044">
    <property type="entry name" value="Nucleotide-diphossugar_trans"/>
</dbReference>
<keyword evidence="3 8" id="KW-0479">Metal-binding</keyword>
<evidence type="ECO:0000256" key="4">
    <source>
        <dbReference type="ARBA" id="ARBA00022741"/>
    </source>
</evidence>
<dbReference type="EC" id="2.7.7.77" evidence="8"/>
<evidence type="ECO:0000259" key="9">
    <source>
        <dbReference type="Pfam" id="PF12804"/>
    </source>
</evidence>
<reference evidence="10 11" key="1">
    <citation type="submission" date="2019-05" db="EMBL/GenBank/DDBJ databases">
        <authorList>
            <person name="Schori C."/>
            <person name="Ahrens C."/>
        </authorList>
    </citation>
    <scope>NUCLEOTIDE SEQUENCE [LARGE SCALE GENOMIC DNA]</scope>
    <source>
        <strain evidence="10 11">DSM 10702</strain>
    </source>
</reference>
<evidence type="ECO:0000256" key="3">
    <source>
        <dbReference type="ARBA" id="ARBA00022723"/>
    </source>
</evidence>
<dbReference type="GO" id="GO:0005525">
    <property type="term" value="F:GTP binding"/>
    <property type="evidence" value="ECO:0007669"/>
    <property type="project" value="UniProtKB-UniRule"/>
</dbReference>
<organism evidence="10 11">
    <name type="scientific">Clostridium butyricum</name>
    <dbReference type="NCBI Taxonomy" id="1492"/>
    <lineage>
        <taxon>Bacteria</taxon>
        <taxon>Bacillati</taxon>
        <taxon>Bacillota</taxon>
        <taxon>Clostridia</taxon>
        <taxon>Eubacteriales</taxon>
        <taxon>Clostridiaceae</taxon>
        <taxon>Clostridium</taxon>
    </lineage>
</organism>
<dbReference type="HAMAP" id="MF_00316">
    <property type="entry name" value="MobA"/>
    <property type="match status" value="1"/>
</dbReference>
<evidence type="ECO:0000313" key="10">
    <source>
        <dbReference type="EMBL" id="QMW91550.1"/>
    </source>
</evidence>
<dbReference type="CDD" id="cd02503">
    <property type="entry name" value="MobA"/>
    <property type="match status" value="1"/>
</dbReference>
<keyword evidence="1 8" id="KW-0963">Cytoplasm</keyword>
<evidence type="ECO:0000256" key="1">
    <source>
        <dbReference type="ARBA" id="ARBA00022490"/>
    </source>
</evidence>
<dbReference type="Proteomes" id="UP000515243">
    <property type="component" value="Chromosome 1"/>
</dbReference>
<comment type="catalytic activity">
    <reaction evidence="8">
        <text>Mo-molybdopterin + GTP + H(+) = Mo-molybdopterin guanine dinucleotide + diphosphate</text>
        <dbReference type="Rhea" id="RHEA:34243"/>
        <dbReference type="ChEBI" id="CHEBI:15378"/>
        <dbReference type="ChEBI" id="CHEBI:33019"/>
        <dbReference type="ChEBI" id="CHEBI:37565"/>
        <dbReference type="ChEBI" id="CHEBI:71302"/>
        <dbReference type="ChEBI" id="CHEBI:71310"/>
        <dbReference type="EC" id="2.7.7.77"/>
    </reaction>
</comment>
<comment type="function">
    <text evidence="8">Transfers a GMP moiety from GTP to Mo-molybdopterin (Mo-MPT) cofactor (Moco or molybdenum cofactor) to form Mo-molybdopterin guanine dinucleotide (Mo-MGD) cofactor.</text>
</comment>
<keyword evidence="10" id="KW-0548">Nucleotidyltransferase</keyword>
<evidence type="ECO:0000256" key="5">
    <source>
        <dbReference type="ARBA" id="ARBA00022842"/>
    </source>
</evidence>
<accession>A0AAP9UEV4</accession>
<dbReference type="RefSeq" id="WP_003425827.1">
    <property type="nucleotide sequence ID" value="NZ_AP019716.1"/>
</dbReference>
<dbReference type="AlphaFoldDB" id="A0AAP9UEV4"/>
<comment type="similarity">
    <text evidence="8">Belongs to the MobA family.</text>
</comment>
<name>A0AAP9UEV4_CLOBU</name>
<gene>
    <name evidence="8" type="primary">mobA</name>
    <name evidence="10" type="ORF">FF104_11410</name>
</gene>
<keyword evidence="4 8" id="KW-0547">Nucleotide-binding</keyword>
<feature type="binding site" evidence="8">
    <location>
        <begin position="8"/>
        <end position="10"/>
    </location>
    <ligand>
        <name>GTP</name>
        <dbReference type="ChEBI" id="CHEBI:37565"/>
    </ligand>
</feature>
<sequence>MEICALVLAGGKSSRMNGNNKAFLKYQDKTFIENILEVLKKFNKIYISVDNIEKYNYLNYELIEDKYKEIGPIGGIYSALSEIHEEYVFVTACDMPKISERIIEILRRNLNKDDKCIVFKDENERIYPLGGIYSKECLPFIEKMIYSKNYKLTDLVKYVNGKIISLKDVGLHKEELLNINTPNEYNDLNKYI</sequence>
<keyword evidence="2 8" id="KW-0808">Transferase</keyword>
<dbReference type="GO" id="GO:0006777">
    <property type="term" value="P:Mo-molybdopterin cofactor biosynthetic process"/>
    <property type="evidence" value="ECO:0007669"/>
    <property type="project" value="UniProtKB-KW"/>
</dbReference>
<comment type="caution">
    <text evidence="8">Lacks conserved residue(s) required for the propagation of feature annotation.</text>
</comment>
<dbReference type="Pfam" id="PF12804">
    <property type="entry name" value="NTP_transf_3"/>
    <property type="match status" value="1"/>
</dbReference>
<comment type="domain">
    <text evidence="8">The N-terminal domain determines nucleotide recognition and specific binding, while the C-terminal domain determines the specific binding to the target protein.</text>
</comment>
<proteinExistence type="inferred from homology"/>
<dbReference type="KEGG" id="cbut:ATN24_12825"/>
<feature type="domain" description="MobA-like NTP transferase" evidence="9">
    <location>
        <begin position="5"/>
        <end position="153"/>
    </location>
</feature>
<dbReference type="SUPFAM" id="SSF53448">
    <property type="entry name" value="Nucleotide-diphospho-sugar transferases"/>
    <property type="match status" value="1"/>
</dbReference>
<evidence type="ECO:0000256" key="6">
    <source>
        <dbReference type="ARBA" id="ARBA00023134"/>
    </source>
</evidence>
<protein>
    <recommendedName>
        <fullName evidence="8">Probable molybdenum cofactor guanylyltransferase</fullName>
        <shortName evidence="8">MoCo guanylyltransferase</shortName>
        <ecNumber evidence="8">2.7.7.77</ecNumber>
    </recommendedName>
    <alternativeName>
        <fullName evidence="8">GTP:molybdopterin guanylyltransferase</fullName>
    </alternativeName>
    <alternativeName>
        <fullName evidence="8">Mo-MPT guanylyltransferase</fullName>
    </alternativeName>
    <alternativeName>
        <fullName evidence="8">Molybdopterin guanylyltransferase</fullName>
    </alternativeName>
    <alternativeName>
        <fullName evidence="8">Molybdopterin-guanine dinucleotide synthase</fullName>
        <shortName evidence="8">MGD synthase</shortName>
    </alternativeName>
</protein>
<dbReference type="InterPro" id="IPR025877">
    <property type="entry name" value="MobA-like_NTP_Trfase"/>
</dbReference>
<keyword evidence="7 8" id="KW-0501">Molybdenum cofactor biosynthesis</keyword>
<evidence type="ECO:0000256" key="7">
    <source>
        <dbReference type="ARBA" id="ARBA00023150"/>
    </source>
</evidence>
<feature type="binding site" evidence="8">
    <location>
        <position position="65"/>
    </location>
    <ligand>
        <name>GTP</name>
        <dbReference type="ChEBI" id="CHEBI:37565"/>
    </ligand>
</feature>
<feature type="binding site" evidence="8">
    <location>
        <position position="21"/>
    </location>
    <ligand>
        <name>GTP</name>
        <dbReference type="ChEBI" id="CHEBI:37565"/>
    </ligand>
</feature>
<keyword evidence="6 8" id="KW-0342">GTP-binding</keyword>
<dbReference type="GO" id="GO:0061603">
    <property type="term" value="F:molybdenum cofactor guanylyltransferase activity"/>
    <property type="evidence" value="ECO:0007669"/>
    <property type="project" value="UniProtKB-EC"/>
</dbReference>
<dbReference type="GO" id="GO:0046872">
    <property type="term" value="F:metal ion binding"/>
    <property type="evidence" value="ECO:0007669"/>
    <property type="project" value="UniProtKB-KW"/>
</dbReference>
<dbReference type="EMBL" id="CP040626">
    <property type="protein sequence ID" value="QMW91550.1"/>
    <property type="molecule type" value="Genomic_DNA"/>
</dbReference>
<dbReference type="GO" id="GO:0005737">
    <property type="term" value="C:cytoplasm"/>
    <property type="evidence" value="ECO:0007669"/>
    <property type="project" value="UniProtKB-SubCell"/>
</dbReference>
<evidence type="ECO:0000256" key="2">
    <source>
        <dbReference type="ARBA" id="ARBA00022679"/>
    </source>
</evidence>
<keyword evidence="5 8" id="KW-0460">Magnesium</keyword>